<dbReference type="Proteomes" id="UP000271098">
    <property type="component" value="Unassembled WGS sequence"/>
</dbReference>
<feature type="compositionally biased region" description="Low complexity" evidence="1">
    <location>
        <begin position="93"/>
        <end position="112"/>
    </location>
</feature>
<dbReference type="AlphaFoldDB" id="A0A183EJS7"/>
<protein>
    <submittedName>
        <fullName evidence="4">CG10920-PA</fullName>
    </submittedName>
</protein>
<evidence type="ECO:0000313" key="2">
    <source>
        <dbReference type="EMBL" id="VDN37782.1"/>
    </source>
</evidence>
<proteinExistence type="predicted"/>
<evidence type="ECO:0000256" key="1">
    <source>
        <dbReference type="SAM" id="MobiDB-lite"/>
    </source>
</evidence>
<accession>A0A183EJS7</accession>
<keyword evidence="3" id="KW-1185">Reference proteome</keyword>
<gene>
    <name evidence="2" type="ORF">GPUH_LOCUS21218</name>
</gene>
<organism evidence="4">
    <name type="scientific">Gongylonema pulchrum</name>
    <dbReference type="NCBI Taxonomy" id="637853"/>
    <lineage>
        <taxon>Eukaryota</taxon>
        <taxon>Metazoa</taxon>
        <taxon>Ecdysozoa</taxon>
        <taxon>Nematoda</taxon>
        <taxon>Chromadorea</taxon>
        <taxon>Rhabditida</taxon>
        <taxon>Spirurina</taxon>
        <taxon>Spiruromorpha</taxon>
        <taxon>Spiruroidea</taxon>
        <taxon>Gongylonematidae</taxon>
        <taxon>Gongylonema</taxon>
    </lineage>
</organism>
<feature type="compositionally biased region" description="Polar residues" evidence="1">
    <location>
        <begin position="138"/>
        <end position="167"/>
    </location>
</feature>
<dbReference type="WBParaSite" id="GPUH_0002124301-mRNA-1">
    <property type="protein sequence ID" value="GPUH_0002124301-mRNA-1"/>
    <property type="gene ID" value="GPUH_0002124301"/>
</dbReference>
<name>A0A183EJS7_9BILA</name>
<reference evidence="4" key="1">
    <citation type="submission" date="2016-06" db="UniProtKB">
        <authorList>
            <consortium name="WormBaseParasite"/>
        </authorList>
    </citation>
    <scope>IDENTIFICATION</scope>
</reference>
<feature type="region of interest" description="Disordered" evidence="1">
    <location>
        <begin position="60"/>
        <end position="194"/>
    </location>
</feature>
<sequence>MVPDRICQMLPQVINEKVNPLLARIPQSIPFSQIASIMSGLLGPSAPAYCYSPQCQITTTTPPPPPLPPLPSDTGSAAGPPNNPPAPVFDQDAGAGAAPSGNGGAVAPSQQVAPPPQPQPQAAPQPQPQPQAAAVQPNYQQSAGSGGTWSQAASVNGNTGGTASVSGGQAPGAASVSGTSDGVQPSGYGNRKRTVASGQPLRKVCSHLHSHLHFIQSPNKTHIYLHTHISCAWYVKET</sequence>
<feature type="compositionally biased region" description="Pro residues" evidence="1">
    <location>
        <begin position="61"/>
        <end position="71"/>
    </location>
</feature>
<feature type="compositionally biased region" description="Pro residues" evidence="1">
    <location>
        <begin position="113"/>
        <end position="129"/>
    </location>
</feature>
<evidence type="ECO:0000313" key="4">
    <source>
        <dbReference type="WBParaSite" id="GPUH_0002124301-mRNA-1"/>
    </source>
</evidence>
<reference evidence="2 3" key="2">
    <citation type="submission" date="2018-11" db="EMBL/GenBank/DDBJ databases">
        <authorList>
            <consortium name="Pathogen Informatics"/>
        </authorList>
    </citation>
    <scope>NUCLEOTIDE SEQUENCE [LARGE SCALE GENOMIC DNA]</scope>
</reference>
<evidence type="ECO:0000313" key="3">
    <source>
        <dbReference type="Proteomes" id="UP000271098"/>
    </source>
</evidence>
<dbReference type="EMBL" id="UYRT01092092">
    <property type="protein sequence ID" value="VDN37782.1"/>
    <property type="molecule type" value="Genomic_DNA"/>
</dbReference>